<gene>
    <name evidence="7" type="ORF">GIY30_24195</name>
</gene>
<evidence type="ECO:0000256" key="1">
    <source>
        <dbReference type="ARBA" id="ARBA00022649"/>
    </source>
</evidence>
<dbReference type="InterPro" id="IPR029060">
    <property type="entry name" value="PIN-like_dom_sf"/>
</dbReference>
<keyword evidence="3" id="KW-0479">Metal-binding</keyword>
<protein>
    <submittedName>
        <fullName evidence="7">PIN domain-containing protein</fullName>
    </submittedName>
</protein>
<dbReference type="AlphaFoldDB" id="A0A6L7GWT4"/>
<organism evidence="7 8">
    <name type="scientific">Gordonia mangrovi</name>
    <dbReference type="NCBI Taxonomy" id="2665643"/>
    <lineage>
        <taxon>Bacteria</taxon>
        <taxon>Bacillati</taxon>
        <taxon>Actinomycetota</taxon>
        <taxon>Actinomycetes</taxon>
        <taxon>Mycobacteriales</taxon>
        <taxon>Gordoniaceae</taxon>
        <taxon>Gordonia</taxon>
    </lineage>
</organism>
<name>A0A6L7GWT4_9ACTN</name>
<keyword evidence="4" id="KW-0378">Hydrolase</keyword>
<dbReference type="Gene3D" id="3.40.50.1010">
    <property type="entry name" value="5'-nuclease"/>
    <property type="match status" value="1"/>
</dbReference>
<feature type="domain" description="PIN" evidence="6">
    <location>
        <begin position="5"/>
        <end position="116"/>
    </location>
</feature>
<keyword evidence="8" id="KW-1185">Reference proteome</keyword>
<dbReference type="Proteomes" id="UP000475545">
    <property type="component" value="Unassembled WGS sequence"/>
</dbReference>
<proteinExistence type="predicted"/>
<accession>A0A6L7GWT4</accession>
<evidence type="ECO:0000259" key="6">
    <source>
        <dbReference type="Pfam" id="PF01850"/>
    </source>
</evidence>
<dbReference type="GO" id="GO:0004518">
    <property type="term" value="F:nuclease activity"/>
    <property type="evidence" value="ECO:0007669"/>
    <property type="project" value="UniProtKB-KW"/>
</dbReference>
<dbReference type="RefSeq" id="WP_160904624.1">
    <property type="nucleotide sequence ID" value="NZ_CP102850.1"/>
</dbReference>
<keyword evidence="1" id="KW-1277">Toxin-antitoxin system</keyword>
<dbReference type="CDD" id="cd09874">
    <property type="entry name" value="PIN_MT3492-like"/>
    <property type="match status" value="1"/>
</dbReference>
<sequence length="129" mass="13769">MSLTYVDTSAAMKLIVDEPESEPLLSSLTSAPARRLIASWLLHAELHCAAGRYPDVVSPEALSAVLATIDLIDLTRGDMIAAGTYAPLRSHDAIHLAVAIRVGADDFLTYDDELAARASRAGLRALSPR</sequence>
<reference evidence="7 8" key="1">
    <citation type="submission" date="2019-11" db="EMBL/GenBank/DDBJ databases">
        <title>Gordonia sp. nov., a novel actinobacterium isolated from mangrove soil in Hainan.</title>
        <authorList>
            <person name="Huang X."/>
            <person name="Xie Y."/>
            <person name="Chu X."/>
            <person name="Xiao K."/>
        </authorList>
    </citation>
    <scope>NUCLEOTIDE SEQUENCE [LARGE SCALE GENOMIC DNA]</scope>
    <source>
        <strain evidence="7 8">HNM0687</strain>
    </source>
</reference>
<keyword evidence="5" id="KW-0460">Magnesium</keyword>
<evidence type="ECO:0000256" key="3">
    <source>
        <dbReference type="ARBA" id="ARBA00022723"/>
    </source>
</evidence>
<dbReference type="Pfam" id="PF01850">
    <property type="entry name" value="PIN"/>
    <property type="match status" value="1"/>
</dbReference>
<dbReference type="EMBL" id="WMBR01000014">
    <property type="protein sequence ID" value="MXP24426.1"/>
    <property type="molecule type" value="Genomic_DNA"/>
</dbReference>
<evidence type="ECO:0000256" key="5">
    <source>
        <dbReference type="ARBA" id="ARBA00022842"/>
    </source>
</evidence>
<comment type="caution">
    <text evidence="7">The sequence shown here is derived from an EMBL/GenBank/DDBJ whole genome shotgun (WGS) entry which is preliminary data.</text>
</comment>
<dbReference type="GO" id="GO:0016787">
    <property type="term" value="F:hydrolase activity"/>
    <property type="evidence" value="ECO:0007669"/>
    <property type="project" value="UniProtKB-KW"/>
</dbReference>
<dbReference type="SUPFAM" id="SSF88723">
    <property type="entry name" value="PIN domain-like"/>
    <property type="match status" value="1"/>
</dbReference>
<evidence type="ECO:0000313" key="8">
    <source>
        <dbReference type="Proteomes" id="UP000475545"/>
    </source>
</evidence>
<evidence type="ECO:0000313" key="7">
    <source>
        <dbReference type="EMBL" id="MXP24426.1"/>
    </source>
</evidence>
<evidence type="ECO:0000256" key="2">
    <source>
        <dbReference type="ARBA" id="ARBA00022722"/>
    </source>
</evidence>
<dbReference type="InterPro" id="IPR002716">
    <property type="entry name" value="PIN_dom"/>
</dbReference>
<dbReference type="GO" id="GO:0046872">
    <property type="term" value="F:metal ion binding"/>
    <property type="evidence" value="ECO:0007669"/>
    <property type="project" value="UniProtKB-KW"/>
</dbReference>
<evidence type="ECO:0000256" key="4">
    <source>
        <dbReference type="ARBA" id="ARBA00022801"/>
    </source>
</evidence>
<keyword evidence="2" id="KW-0540">Nuclease</keyword>